<dbReference type="CDD" id="cd07035">
    <property type="entry name" value="TPP_PYR_POX_like"/>
    <property type="match status" value="1"/>
</dbReference>
<feature type="domain" description="Thiamine pyrophosphate enzyme central" evidence="4">
    <location>
        <begin position="205"/>
        <end position="339"/>
    </location>
</feature>
<dbReference type="GO" id="GO:0005948">
    <property type="term" value="C:acetolactate synthase complex"/>
    <property type="evidence" value="ECO:0007669"/>
    <property type="project" value="TreeGrafter"/>
</dbReference>
<dbReference type="Pfam" id="PF02776">
    <property type="entry name" value="TPP_enzyme_N"/>
    <property type="match status" value="1"/>
</dbReference>
<dbReference type="InterPro" id="IPR011766">
    <property type="entry name" value="TPP_enzyme_TPP-bd"/>
</dbReference>
<dbReference type="Pfam" id="PF00205">
    <property type="entry name" value="TPP_enzyme_M"/>
    <property type="match status" value="1"/>
</dbReference>
<evidence type="ECO:0000256" key="1">
    <source>
        <dbReference type="ARBA" id="ARBA00007812"/>
    </source>
</evidence>
<evidence type="ECO:0000259" key="4">
    <source>
        <dbReference type="Pfam" id="PF00205"/>
    </source>
</evidence>
<proteinExistence type="inferred from homology"/>
<dbReference type="PANTHER" id="PTHR18968:SF142">
    <property type="entry name" value="ACETOLACTATE SYNTHASE"/>
    <property type="match status" value="1"/>
</dbReference>
<keyword evidence="8" id="KW-1185">Reference proteome</keyword>
<dbReference type="InterPro" id="IPR045229">
    <property type="entry name" value="TPP_enz"/>
</dbReference>
<name>A0A401J9F1_9PROT</name>
<dbReference type="EMBL" id="BGOW01000001">
    <property type="protein sequence ID" value="GBL44292.1"/>
    <property type="molecule type" value="Genomic_DNA"/>
</dbReference>
<keyword evidence="2 3" id="KW-0786">Thiamine pyrophosphate</keyword>
<evidence type="ECO:0000259" key="6">
    <source>
        <dbReference type="Pfam" id="PF02776"/>
    </source>
</evidence>
<dbReference type="RefSeq" id="WP_223247587.1">
    <property type="nucleotide sequence ID" value="NZ_BGOW01000001.1"/>
</dbReference>
<dbReference type="GO" id="GO:0030976">
    <property type="term" value="F:thiamine pyrophosphate binding"/>
    <property type="evidence" value="ECO:0007669"/>
    <property type="project" value="InterPro"/>
</dbReference>
<dbReference type="InterPro" id="IPR012001">
    <property type="entry name" value="Thiamin_PyroP_enz_TPP-bd_dom"/>
</dbReference>
<protein>
    <submittedName>
        <fullName evidence="7">Acetolactate synthase large subunit</fullName>
    </submittedName>
</protein>
<dbReference type="Proteomes" id="UP000286806">
    <property type="component" value="Unassembled WGS sequence"/>
</dbReference>
<feature type="domain" description="Thiamine pyrophosphate enzyme TPP-binding" evidence="5">
    <location>
        <begin position="405"/>
        <end position="553"/>
    </location>
</feature>
<dbReference type="GO" id="GO:0009097">
    <property type="term" value="P:isoleucine biosynthetic process"/>
    <property type="evidence" value="ECO:0007669"/>
    <property type="project" value="TreeGrafter"/>
</dbReference>
<evidence type="ECO:0000256" key="3">
    <source>
        <dbReference type="RuleBase" id="RU362132"/>
    </source>
</evidence>
<dbReference type="Gene3D" id="3.40.50.1220">
    <property type="entry name" value="TPP-binding domain"/>
    <property type="match status" value="1"/>
</dbReference>
<dbReference type="SUPFAM" id="SSF52467">
    <property type="entry name" value="DHS-like NAD/FAD-binding domain"/>
    <property type="match status" value="1"/>
</dbReference>
<dbReference type="GO" id="GO:0003984">
    <property type="term" value="F:acetolactate synthase activity"/>
    <property type="evidence" value="ECO:0007669"/>
    <property type="project" value="TreeGrafter"/>
</dbReference>
<dbReference type="FunFam" id="3.40.50.970:FF:000007">
    <property type="entry name" value="Acetolactate synthase"/>
    <property type="match status" value="1"/>
</dbReference>
<evidence type="ECO:0000313" key="7">
    <source>
        <dbReference type="EMBL" id="GBL44292.1"/>
    </source>
</evidence>
<dbReference type="Pfam" id="PF02775">
    <property type="entry name" value="TPP_enzyme_C"/>
    <property type="match status" value="1"/>
</dbReference>
<gene>
    <name evidence="7" type="ORF">SFMTTN_0087</name>
</gene>
<reference evidence="7 8" key="1">
    <citation type="journal article" date="2019" name="Front. Microbiol.">
        <title>Genomes of Neutrophilic Sulfur-Oxidizing Chemolithoautotrophs Representing 9 Proteobacterial Species From 8 Genera.</title>
        <authorList>
            <person name="Watanabe T."/>
            <person name="Kojima H."/>
            <person name="Umezawa K."/>
            <person name="Hori C."/>
            <person name="Takasuka T.E."/>
            <person name="Kato Y."/>
            <person name="Fukui M."/>
        </authorList>
    </citation>
    <scope>NUCLEOTIDE SEQUENCE [LARGE SCALE GENOMIC DNA]</scope>
    <source>
        <strain evidence="7 8">TTN</strain>
    </source>
</reference>
<comment type="similarity">
    <text evidence="1 3">Belongs to the TPP enzyme family.</text>
</comment>
<dbReference type="InterPro" id="IPR029061">
    <property type="entry name" value="THDP-binding"/>
</dbReference>
<dbReference type="PANTHER" id="PTHR18968">
    <property type="entry name" value="THIAMINE PYROPHOSPHATE ENZYMES"/>
    <property type="match status" value="1"/>
</dbReference>
<evidence type="ECO:0000259" key="5">
    <source>
        <dbReference type="Pfam" id="PF02775"/>
    </source>
</evidence>
<comment type="caution">
    <text evidence="7">The sequence shown here is derived from an EMBL/GenBank/DDBJ whole genome shotgun (WGS) entry which is preliminary data.</text>
</comment>
<dbReference type="GO" id="GO:0000287">
    <property type="term" value="F:magnesium ion binding"/>
    <property type="evidence" value="ECO:0007669"/>
    <property type="project" value="InterPro"/>
</dbReference>
<dbReference type="InterPro" id="IPR012000">
    <property type="entry name" value="Thiamin_PyroP_enz_cen_dom"/>
</dbReference>
<sequence length="605" mass="66505">MKIRVSDYLAKRIAEAGVRHVFMISGGGAMHLNDAIGKNKNLEYVCNHHEQACAIAVEGYARITGNLGVAVVTSGPGGTNTLTGVLGLWLDSIPGMFISGQIKYGTTVESTGLPLRQLGDQEANIIAIVESITKYAVMVRDPKSVRYHFEKALYLARNGRPGPVWLDIPLDVQAALIDEDELLPYSLAEDRICFDPETVQAQAATIIERLRAAERPVFLAGNGIRLAGAMALFHEVIDLLGVPVQTAMGGNDVIHSDHPLFFGRPSVTGDRSSNFIIQNADALLTIGVRLGVRTVSYLFKAFARAAYKIVVDIDPAELKKPTIFPDMPVHCDAKVLLEEMARQLRGKPLPRKESWIEWCRERRRRYPSVTPEWRAQKDDVNSFHFVDTLSDELAPSDVIVLANGAANTCTFQAVKLKKGQRLFTNSGCASMGYDLPAAIGACFANDRKRVICIAGDGSIQMNLQELQTIAHHKLPIKIFLLNNNGYTSIRLTQDAYFPGGYIAADPSSGVSFPDMQKICGAYGIPSNRAANHDELLEKIRQTLAVPGPALCEIMMASDQLLYPKLASEIKPDGTMVSKPLEDMYPFLDRTEFMENMLIEPWDGSK</sequence>
<dbReference type="SUPFAM" id="SSF52518">
    <property type="entry name" value="Thiamin diphosphate-binding fold (THDP-binding)"/>
    <property type="match status" value="2"/>
</dbReference>
<accession>A0A401J9F1</accession>
<organism evidence="7 8">
    <name type="scientific">Sulfuriferula multivorans</name>
    <dbReference type="NCBI Taxonomy" id="1559896"/>
    <lineage>
        <taxon>Bacteria</taxon>
        <taxon>Pseudomonadati</taxon>
        <taxon>Pseudomonadota</taxon>
        <taxon>Betaproteobacteria</taxon>
        <taxon>Nitrosomonadales</taxon>
        <taxon>Sulfuricellaceae</taxon>
        <taxon>Sulfuriferula</taxon>
    </lineage>
</organism>
<dbReference type="InterPro" id="IPR029035">
    <property type="entry name" value="DHS-like_NAD/FAD-binding_dom"/>
</dbReference>
<evidence type="ECO:0000256" key="2">
    <source>
        <dbReference type="ARBA" id="ARBA00023052"/>
    </source>
</evidence>
<dbReference type="Gene3D" id="3.40.50.970">
    <property type="match status" value="2"/>
</dbReference>
<dbReference type="GO" id="GO:0009099">
    <property type="term" value="P:L-valine biosynthetic process"/>
    <property type="evidence" value="ECO:0007669"/>
    <property type="project" value="TreeGrafter"/>
</dbReference>
<dbReference type="GO" id="GO:0050660">
    <property type="term" value="F:flavin adenine dinucleotide binding"/>
    <property type="evidence" value="ECO:0007669"/>
    <property type="project" value="TreeGrafter"/>
</dbReference>
<feature type="domain" description="Thiamine pyrophosphate enzyme N-terminal TPP-binding" evidence="6">
    <location>
        <begin position="4"/>
        <end position="107"/>
    </location>
</feature>
<dbReference type="CDD" id="cd00568">
    <property type="entry name" value="TPP_enzymes"/>
    <property type="match status" value="1"/>
</dbReference>
<dbReference type="AlphaFoldDB" id="A0A401J9F1"/>
<evidence type="ECO:0000313" key="8">
    <source>
        <dbReference type="Proteomes" id="UP000286806"/>
    </source>
</evidence>